<accession>A0A151N9N1</accession>
<evidence type="ECO:0000313" key="1">
    <source>
        <dbReference type="EMBL" id="KYO33299.1"/>
    </source>
</evidence>
<sequence length="84" mass="9158">MVKPPKRCAPGLCAPRQIMEDAANPIFMATAVVEKDNVNAQSVKAAGGWEMKAAAWKEGAQTVLWDLGSRMRPYESQSKIHSTV</sequence>
<dbReference type="AlphaFoldDB" id="A0A151N9N1"/>
<proteinExistence type="predicted"/>
<dbReference type="EMBL" id="AKHW03003759">
    <property type="protein sequence ID" value="KYO33299.1"/>
    <property type="molecule type" value="Genomic_DNA"/>
</dbReference>
<reference evidence="1 2" key="1">
    <citation type="journal article" date="2012" name="Genome Biol.">
        <title>Sequencing three crocodilian genomes to illuminate the evolution of archosaurs and amniotes.</title>
        <authorList>
            <person name="St John J.A."/>
            <person name="Braun E.L."/>
            <person name="Isberg S.R."/>
            <person name="Miles L.G."/>
            <person name="Chong A.Y."/>
            <person name="Gongora J."/>
            <person name="Dalzell P."/>
            <person name="Moran C."/>
            <person name="Bed'hom B."/>
            <person name="Abzhanov A."/>
            <person name="Burgess S.C."/>
            <person name="Cooksey A.M."/>
            <person name="Castoe T.A."/>
            <person name="Crawford N.G."/>
            <person name="Densmore L.D."/>
            <person name="Drew J.C."/>
            <person name="Edwards S.V."/>
            <person name="Faircloth B.C."/>
            <person name="Fujita M.K."/>
            <person name="Greenwold M.J."/>
            <person name="Hoffmann F.G."/>
            <person name="Howard J.M."/>
            <person name="Iguchi T."/>
            <person name="Janes D.E."/>
            <person name="Khan S.Y."/>
            <person name="Kohno S."/>
            <person name="de Koning A.J."/>
            <person name="Lance S.L."/>
            <person name="McCarthy F.M."/>
            <person name="McCormack J.E."/>
            <person name="Merchant M.E."/>
            <person name="Peterson D.G."/>
            <person name="Pollock D.D."/>
            <person name="Pourmand N."/>
            <person name="Raney B.J."/>
            <person name="Roessler K.A."/>
            <person name="Sanford J.R."/>
            <person name="Sawyer R.H."/>
            <person name="Schmidt C.J."/>
            <person name="Triplett E.W."/>
            <person name="Tuberville T.D."/>
            <person name="Venegas-Anaya M."/>
            <person name="Howard J.T."/>
            <person name="Jarvis E.D."/>
            <person name="Guillette L.J.Jr."/>
            <person name="Glenn T.C."/>
            <person name="Green R.E."/>
            <person name="Ray D.A."/>
        </authorList>
    </citation>
    <scope>NUCLEOTIDE SEQUENCE [LARGE SCALE GENOMIC DNA]</scope>
    <source>
        <strain evidence="1">KSC_2009_1</strain>
    </source>
</reference>
<evidence type="ECO:0000313" key="2">
    <source>
        <dbReference type="Proteomes" id="UP000050525"/>
    </source>
</evidence>
<comment type="caution">
    <text evidence="1">The sequence shown here is derived from an EMBL/GenBank/DDBJ whole genome shotgun (WGS) entry which is preliminary data.</text>
</comment>
<organism evidence="1 2">
    <name type="scientific">Alligator mississippiensis</name>
    <name type="common">American alligator</name>
    <dbReference type="NCBI Taxonomy" id="8496"/>
    <lineage>
        <taxon>Eukaryota</taxon>
        <taxon>Metazoa</taxon>
        <taxon>Chordata</taxon>
        <taxon>Craniata</taxon>
        <taxon>Vertebrata</taxon>
        <taxon>Euteleostomi</taxon>
        <taxon>Archelosauria</taxon>
        <taxon>Archosauria</taxon>
        <taxon>Crocodylia</taxon>
        <taxon>Alligatoridae</taxon>
        <taxon>Alligatorinae</taxon>
        <taxon>Alligator</taxon>
    </lineage>
</organism>
<protein>
    <submittedName>
        <fullName evidence="1">Uncharacterized protein</fullName>
    </submittedName>
</protein>
<dbReference type="Proteomes" id="UP000050525">
    <property type="component" value="Unassembled WGS sequence"/>
</dbReference>
<keyword evidence="2" id="KW-1185">Reference proteome</keyword>
<gene>
    <name evidence="1" type="ORF">Y1Q_0002512</name>
</gene>
<name>A0A151N9N1_ALLMI</name>